<evidence type="ECO:0000256" key="5">
    <source>
        <dbReference type="SAM" id="Phobius"/>
    </source>
</evidence>
<evidence type="ECO:0000313" key="7">
    <source>
        <dbReference type="EMBL" id="ODV92606.1"/>
    </source>
</evidence>
<feature type="non-terminal residue" evidence="7">
    <location>
        <position position="361"/>
    </location>
</feature>
<feature type="transmembrane region" description="Helical" evidence="5">
    <location>
        <begin position="68"/>
        <end position="89"/>
    </location>
</feature>
<feature type="domain" description="TECPR1-like DysF" evidence="6">
    <location>
        <begin position="15"/>
        <end position="357"/>
    </location>
</feature>
<keyword evidence="2 5" id="KW-0812">Transmembrane</keyword>
<dbReference type="OrthoDB" id="74314at2759"/>
<dbReference type="GO" id="GO:0007031">
    <property type="term" value="P:peroxisome organization"/>
    <property type="evidence" value="ECO:0007669"/>
    <property type="project" value="TreeGrafter"/>
</dbReference>
<accession>A0A1E4TLG2</accession>
<feature type="non-terminal residue" evidence="7">
    <location>
        <position position="1"/>
    </location>
</feature>
<dbReference type="Pfam" id="PF06398">
    <property type="entry name" value="Pex24p"/>
    <property type="match status" value="1"/>
</dbReference>
<evidence type="ECO:0000256" key="2">
    <source>
        <dbReference type="ARBA" id="ARBA00022692"/>
    </source>
</evidence>
<dbReference type="EMBL" id="KV453841">
    <property type="protein sequence ID" value="ODV92606.1"/>
    <property type="molecule type" value="Genomic_DNA"/>
</dbReference>
<gene>
    <name evidence="7" type="ORF">CANCADRAFT_14929</name>
</gene>
<proteinExistence type="predicted"/>
<evidence type="ECO:0000313" key="8">
    <source>
        <dbReference type="Proteomes" id="UP000095023"/>
    </source>
</evidence>
<keyword evidence="3 5" id="KW-1133">Transmembrane helix</keyword>
<organism evidence="7 8">
    <name type="scientific">Tortispora caseinolytica NRRL Y-17796</name>
    <dbReference type="NCBI Taxonomy" id="767744"/>
    <lineage>
        <taxon>Eukaryota</taxon>
        <taxon>Fungi</taxon>
        <taxon>Dikarya</taxon>
        <taxon>Ascomycota</taxon>
        <taxon>Saccharomycotina</taxon>
        <taxon>Trigonopsidomycetes</taxon>
        <taxon>Trigonopsidales</taxon>
        <taxon>Trigonopsidaceae</taxon>
        <taxon>Tortispora</taxon>
    </lineage>
</organism>
<dbReference type="AlphaFoldDB" id="A0A1E4TLG2"/>
<dbReference type="InterPro" id="IPR052816">
    <property type="entry name" value="Peroxisomal_Membrane_PEX28-32"/>
</dbReference>
<keyword evidence="8" id="KW-1185">Reference proteome</keyword>
<dbReference type="PANTHER" id="PTHR28304">
    <property type="entry name" value="PEROXISOMAL MEMBRANE PROTEIN PEX29"/>
    <property type="match status" value="1"/>
</dbReference>
<sequence>DTSTTQQTSPDEPPPFSVSLMAKNFRKFSSRVGIVFTIQNYLVALFTWKKPIETIATLTLYSLAVLHPRLLTLFPGLIVISTIMVPAFVTRHPPPPSQLPQLPIPSEGPPLANAPSFRPVSELSMDFLINMRDLQNAMDLFATVYDRCVASFINPLSFYDERLSSAIFLIIMVSSCLLFLLSPLIHWQLVLVATTWLFFLMGNQQFRTYVLKQTPEIIPETQRKTLYEQFHTYQLNHIIIDENPQKCQVEIFELQRKGHTVKEWNSWVFSPTPYEKLSAARSANQRPPGTRFLDDVAPPKGWKFSPGSAWVLDLYADTWVSNRCVQNVEVDSNEKWVYDYDPASKCRGNWRRRRWIRTCIR</sequence>
<dbReference type="Proteomes" id="UP000095023">
    <property type="component" value="Unassembled WGS sequence"/>
</dbReference>
<feature type="transmembrane region" description="Helical" evidence="5">
    <location>
        <begin position="163"/>
        <end position="181"/>
    </location>
</feature>
<dbReference type="PANTHER" id="PTHR28304:SF2">
    <property type="entry name" value="PEROXISOMAL MEMBRANE PROTEIN PEX29"/>
    <property type="match status" value="1"/>
</dbReference>
<dbReference type="GO" id="GO:0005778">
    <property type="term" value="C:peroxisomal membrane"/>
    <property type="evidence" value="ECO:0007669"/>
    <property type="project" value="UniProtKB-ARBA"/>
</dbReference>
<evidence type="ECO:0000256" key="4">
    <source>
        <dbReference type="ARBA" id="ARBA00023136"/>
    </source>
</evidence>
<reference evidence="8" key="1">
    <citation type="submission" date="2016-02" db="EMBL/GenBank/DDBJ databases">
        <title>Comparative genomics of biotechnologically important yeasts.</title>
        <authorList>
            <consortium name="DOE Joint Genome Institute"/>
            <person name="Riley R."/>
            <person name="Haridas S."/>
            <person name="Wolfe K.H."/>
            <person name="Lopes M.R."/>
            <person name="Hittinger C.T."/>
            <person name="Goker M."/>
            <person name="Salamov A."/>
            <person name="Wisecaver J."/>
            <person name="Long T.M."/>
            <person name="Aerts A.L."/>
            <person name="Barry K."/>
            <person name="Choi C."/>
            <person name="Clum A."/>
            <person name="Coughlan A.Y."/>
            <person name="Deshpande S."/>
            <person name="Douglass A.P."/>
            <person name="Hanson S.J."/>
            <person name="Klenk H.-P."/>
            <person name="Labutti K."/>
            <person name="Lapidus A."/>
            <person name="Lindquist E."/>
            <person name="Lipzen A."/>
            <person name="Meier-Kolthoff J.P."/>
            <person name="Ohm R.A."/>
            <person name="Otillar R.P."/>
            <person name="Pangilinan J."/>
            <person name="Peng Y."/>
            <person name="Rokas A."/>
            <person name="Rosa C.A."/>
            <person name="Scheuner C."/>
            <person name="Sibirny A.A."/>
            <person name="Slot J.C."/>
            <person name="Stielow J.B."/>
            <person name="Sun H."/>
            <person name="Kurtzman C.P."/>
            <person name="Blackwell M."/>
            <person name="Jeffries T.W."/>
            <person name="Grigoriev I.V."/>
        </authorList>
    </citation>
    <scope>NUCLEOTIDE SEQUENCE [LARGE SCALE GENOMIC DNA]</scope>
    <source>
        <strain evidence="8">NRRL Y-17796</strain>
    </source>
</reference>
<keyword evidence="4 5" id="KW-0472">Membrane</keyword>
<evidence type="ECO:0000256" key="3">
    <source>
        <dbReference type="ARBA" id="ARBA00022989"/>
    </source>
</evidence>
<evidence type="ECO:0000259" key="6">
    <source>
        <dbReference type="Pfam" id="PF06398"/>
    </source>
</evidence>
<protein>
    <recommendedName>
        <fullName evidence="6">TECPR1-like DysF domain-containing protein</fullName>
    </recommendedName>
</protein>
<name>A0A1E4TLG2_9ASCO</name>
<comment type="subcellular location">
    <subcellularLocation>
        <location evidence="1">Membrane</location>
        <topology evidence="1">Multi-pass membrane protein</topology>
    </subcellularLocation>
</comment>
<dbReference type="InterPro" id="IPR010482">
    <property type="entry name" value="TECPR1-like_DysF"/>
</dbReference>
<evidence type="ECO:0000256" key="1">
    <source>
        <dbReference type="ARBA" id="ARBA00004141"/>
    </source>
</evidence>